<name>A0A841BLZ3_9ACTN</name>
<proteinExistence type="predicted"/>
<gene>
    <name evidence="2" type="ORF">F4553_001372</name>
</gene>
<keyword evidence="3" id="KW-1185">Reference proteome</keyword>
<evidence type="ECO:0000313" key="3">
    <source>
        <dbReference type="Proteomes" id="UP000587527"/>
    </source>
</evidence>
<dbReference type="EMBL" id="JACHMN010000002">
    <property type="protein sequence ID" value="MBB5867993.1"/>
    <property type="molecule type" value="Genomic_DNA"/>
</dbReference>
<reference evidence="2 3" key="1">
    <citation type="submission" date="2020-08" db="EMBL/GenBank/DDBJ databases">
        <title>Sequencing the genomes of 1000 actinobacteria strains.</title>
        <authorList>
            <person name="Klenk H.-P."/>
        </authorList>
    </citation>
    <scope>NUCLEOTIDE SEQUENCE [LARGE SCALE GENOMIC DNA]</scope>
    <source>
        <strain evidence="2 3">DSM 45362</strain>
    </source>
</reference>
<keyword evidence="1" id="KW-0732">Signal</keyword>
<dbReference type="RefSeq" id="WP_184833580.1">
    <property type="nucleotide sequence ID" value="NZ_JACHMN010000002.1"/>
</dbReference>
<dbReference type="Proteomes" id="UP000587527">
    <property type="component" value="Unassembled WGS sequence"/>
</dbReference>
<dbReference type="AlphaFoldDB" id="A0A841BLZ3"/>
<evidence type="ECO:0000256" key="1">
    <source>
        <dbReference type="SAM" id="SignalP"/>
    </source>
</evidence>
<comment type="caution">
    <text evidence="2">The sequence shown here is derived from an EMBL/GenBank/DDBJ whole genome shotgun (WGS) entry which is preliminary data.</text>
</comment>
<feature type="chain" id="PRO_5032961830" description="Secreted protein" evidence="1">
    <location>
        <begin position="27"/>
        <end position="141"/>
    </location>
</feature>
<sequence>MSQWRLPTILTAATAALALLGSPAMAAHDDSFSASTPGGCGVADFVDYGTWGDGSKKDDFIVLHDYCSDSKGIFVMAWLNGNQVGGLQNSNGYAGKPTMYKPWDDVKAGDRIAMQVCLTWSYAACLSGTYSEKEVRTSQDG</sequence>
<organism evidence="2 3">
    <name type="scientific">Allocatelliglobosispora scoriae</name>
    <dbReference type="NCBI Taxonomy" id="643052"/>
    <lineage>
        <taxon>Bacteria</taxon>
        <taxon>Bacillati</taxon>
        <taxon>Actinomycetota</taxon>
        <taxon>Actinomycetes</taxon>
        <taxon>Micromonosporales</taxon>
        <taxon>Micromonosporaceae</taxon>
        <taxon>Allocatelliglobosispora</taxon>
    </lineage>
</organism>
<accession>A0A841BLZ3</accession>
<feature type="signal peptide" evidence="1">
    <location>
        <begin position="1"/>
        <end position="26"/>
    </location>
</feature>
<evidence type="ECO:0008006" key="4">
    <source>
        <dbReference type="Google" id="ProtNLM"/>
    </source>
</evidence>
<protein>
    <recommendedName>
        <fullName evidence="4">Secreted protein</fullName>
    </recommendedName>
</protein>
<evidence type="ECO:0000313" key="2">
    <source>
        <dbReference type="EMBL" id="MBB5867993.1"/>
    </source>
</evidence>